<dbReference type="InterPro" id="IPR051472">
    <property type="entry name" value="T3SS_Stator/FliH"/>
</dbReference>
<evidence type="ECO:0000256" key="1">
    <source>
        <dbReference type="ARBA" id="ARBA00003041"/>
    </source>
</evidence>
<comment type="function">
    <text evidence="1">Needed for flagellar regrowth and assembly.</text>
</comment>
<dbReference type="InterPro" id="IPR018035">
    <property type="entry name" value="Flagellar_FliH/T3SS_HrpE"/>
</dbReference>
<comment type="similarity">
    <text evidence="2">Belongs to the FliH family.</text>
</comment>
<keyword evidence="7" id="KW-1006">Bacterial flagellum protein export</keyword>
<keyword evidence="10" id="KW-1185">Reference proteome</keyword>
<gene>
    <name evidence="9" type="ORF">RS694_03030</name>
</gene>
<accession>A0A1P8K6J5</accession>
<dbReference type="AlphaFoldDB" id="A0A1P8K6J5"/>
<keyword evidence="9" id="KW-0966">Cell projection</keyword>
<keyword evidence="4" id="KW-0813">Transport</keyword>
<dbReference type="PANTHER" id="PTHR34982:SF1">
    <property type="entry name" value="FLAGELLAR ASSEMBLY PROTEIN FLIH"/>
    <property type="match status" value="1"/>
</dbReference>
<dbReference type="GO" id="GO:0044781">
    <property type="term" value="P:bacterial-type flagellum organization"/>
    <property type="evidence" value="ECO:0007669"/>
    <property type="project" value="UniProtKB-KW"/>
</dbReference>
<keyword evidence="6" id="KW-0653">Protein transport</keyword>
<proteinExistence type="inferred from homology"/>
<evidence type="ECO:0000259" key="8">
    <source>
        <dbReference type="Pfam" id="PF02108"/>
    </source>
</evidence>
<dbReference type="EMBL" id="CP019239">
    <property type="protein sequence ID" value="APW41627.1"/>
    <property type="molecule type" value="Genomic_DNA"/>
</dbReference>
<keyword evidence="9" id="KW-0969">Cilium</keyword>
<dbReference type="PANTHER" id="PTHR34982">
    <property type="entry name" value="YOP PROTEINS TRANSLOCATION PROTEIN L"/>
    <property type="match status" value="1"/>
</dbReference>
<evidence type="ECO:0000313" key="10">
    <source>
        <dbReference type="Proteomes" id="UP000186110"/>
    </source>
</evidence>
<evidence type="ECO:0000256" key="5">
    <source>
        <dbReference type="ARBA" id="ARBA00022795"/>
    </source>
</evidence>
<dbReference type="eggNOG" id="COG1317">
    <property type="taxonomic scope" value="Bacteria"/>
</dbReference>
<protein>
    <recommendedName>
        <fullName evidence="3">Flagellar assembly protein FliH</fullName>
    </recommendedName>
</protein>
<keyword evidence="5" id="KW-1005">Bacterial flagellum biogenesis</keyword>
<sequence length="236" mass="25217">MTRAHSRFISGPELGTVVDWDFGAVDQGSLRFAAKLKAQAEAEEQARAVATRQAGFADGHAKGYAEGYEQGHAQATLEGQRQINEYISTQGEAAARTFAQLFESASSQIADAEQTMAQGVLELACELARQVLRHEFSANPNALQPVVREALSTLTVDNKAAVVRLNPVDLDVLAEVLPQEFPGLALTLVPDAAMTRGGCLVESAGTVVDGTVEKRWLRAVSSLGLESSWEAPDAHD</sequence>
<dbReference type="STRING" id="1484693.RS694_03030"/>
<evidence type="ECO:0000256" key="4">
    <source>
        <dbReference type="ARBA" id="ARBA00022448"/>
    </source>
</evidence>
<dbReference type="GO" id="GO:0015031">
    <property type="term" value="P:protein transport"/>
    <property type="evidence" value="ECO:0007669"/>
    <property type="project" value="UniProtKB-KW"/>
</dbReference>
<evidence type="ECO:0000256" key="2">
    <source>
        <dbReference type="ARBA" id="ARBA00006602"/>
    </source>
</evidence>
<keyword evidence="9" id="KW-0282">Flagellum</keyword>
<dbReference type="Pfam" id="PF02108">
    <property type="entry name" value="FliH"/>
    <property type="match status" value="1"/>
</dbReference>
<dbReference type="GO" id="GO:0005829">
    <property type="term" value="C:cytosol"/>
    <property type="evidence" value="ECO:0007669"/>
    <property type="project" value="TreeGrafter"/>
</dbReference>
<organism evidence="9 10">
    <name type="scientific">Rhodoferax saidenbachensis</name>
    <dbReference type="NCBI Taxonomy" id="1484693"/>
    <lineage>
        <taxon>Bacteria</taxon>
        <taxon>Pseudomonadati</taxon>
        <taxon>Pseudomonadota</taxon>
        <taxon>Betaproteobacteria</taxon>
        <taxon>Burkholderiales</taxon>
        <taxon>Comamonadaceae</taxon>
        <taxon>Rhodoferax</taxon>
    </lineage>
</organism>
<dbReference type="RefSeq" id="WP_029708055.1">
    <property type="nucleotide sequence ID" value="NZ_CP019239.1"/>
</dbReference>
<feature type="domain" description="Flagellar assembly protein FliH/Type III secretion system HrpE" evidence="8">
    <location>
        <begin position="94"/>
        <end position="217"/>
    </location>
</feature>
<reference evidence="9 10" key="1">
    <citation type="submission" date="2017-01" db="EMBL/GenBank/DDBJ databases">
        <authorList>
            <person name="Mah S.A."/>
            <person name="Swanson W.J."/>
            <person name="Moy G.W."/>
            <person name="Vacquier V.D."/>
        </authorList>
    </citation>
    <scope>NUCLEOTIDE SEQUENCE [LARGE SCALE GENOMIC DNA]</scope>
    <source>
        <strain evidence="9 10">DSM 22694</strain>
    </source>
</reference>
<dbReference type="KEGG" id="rsb:RS694_03030"/>
<evidence type="ECO:0000313" key="9">
    <source>
        <dbReference type="EMBL" id="APW41627.1"/>
    </source>
</evidence>
<dbReference type="Proteomes" id="UP000186110">
    <property type="component" value="Chromosome"/>
</dbReference>
<evidence type="ECO:0000256" key="7">
    <source>
        <dbReference type="ARBA" id="ARBA00023225"/>
    </source>
</evidence>
<evidence type="ECO:0000256" key="6">
    <source>
        <dbReference type="ARBA" id="ARBA00022927"/>
    </source>
</evidence>
<name>A0A1P8K6J5_9BURK</name>
<evidence type="ECO:0000256" key="3">
    <source>
        <dbReference type="ARBA" id="ARBA00016507"/>
    </source>
</evidence>